<dbReference type="EMBL" id="CAWUHC010000103">
    <property type="protein sequence ID" value="CAK7232293.1"/>
    <property type="molecule type" value="Genomic_DNA"/>
</dbReference>
<accession>A0ABP0CKA9</accession>
<keyword evidence="3" id="KW-1185">Reference proteome</keyword>
<comment type="caution">
    <text evidence="2">The sequence shown here is derived from an EMBL/GenBank/DDBJ whole genome shotgun (WGS) entry which is preliminary data.</text>
</comment>
<proteinExistence type="predicted"/>
<feature type="compositionally biased region" description="Polar residues" evidence="1">
    <location>
        <begin position="64"/>
        <end position="73"/>
    </location>
</feature>
<evidence type="ECO:0000313" key="2">
    <source>
        <dbReference type="EMBL" id="CAK7232293.1"/>
    </source>
</evidence>
<feature type="region of interest" description="Disordered" evidence="1">
    <location>
        <begin position="34"/>
        <end position="73"/>
    </location>
</feature>
<evidence type="ECO:0000256" key="1">
    <source>
        <dbReference type="SAM" id="MobiDB-lite"/>
    </source>
</evidence>
<reference evidence="2 3" key="1">
    <citation type="submission" date="2024-01" db="EMBL/GenBank/DDBJ databases">
        <authorList>
            <person name="Allen C."/>
            <person name="Tagirdzhanova G."/>
        </authorList>
    </citation>
    <scope>NUCLEOTIDE SEQUENCE [LARGE SCALE GENOMIC DNA]</scope>
</reference>
<gene>
    <name evidence="2" type="ORF">SBRCBS47491_008219</name>
</gene>
<sequence>MSSHGHPASPCSPCSPCANPELFQNAIRWIPESHVKEAAGSEKSGTNAIKNQQEGVTQKPAPNAGSNISRGSS</sequence>
<feature type="non-terminal residue" evidence="2">
    <location>
        <position position="73"/>
    </location>
</feature>
<evidence type="ECO:0000313" key="3">
    <source>
        <dbReference type="Proteomes" id="UP001642406"/>
    </source>
</evidence>
<feature type="compositionally biased region" description="Polar residues" evidence="1">
    <location>
        <begin position="43"/>
        <end position="56"/>
    </location>
</feature>
<dbReference type="Proteomes" id="UP001642406">
    <property type="component" value="Unassembled WGS sequence"/>
</dbReference>
<name>A0ABP0CKA9_9PEZI</name>
<organism evidence="2 3">
    <name type="scientific">Sporothrix bragantina</name>
    <dbReference type="NCBI Taxonomy" id="671064"/>
    <lineage>
        <taxon>Eukaryota</taxon>
        <taxon>Fungi</taxon>
        <taxon>Dikarya</taxon>
        <taxon>Ascomycota</taxon>
        <taxon>Pezizomycotina</taxon>
        <taxon>Sordariomycetes</taxon>
        <taxon>Sordariomycetidae</taxon>
        <taxon>Ophiostomatales</taxon>
        <taxon>Ophiostomataceae</taxon>
        <taxon>Sporothrix</taxon>
    </lineage>
</organism>
<protein>
    <submittedName>
        <fullName evidence="2">Uncharacterized protein</fullName>
    </submittedName>
</protein>